<evidence type="ECO:0000256" key="5">
    <source>
        <dbReference type="ARBA" id="ARBA00070588"/>
    </source>
</evidence>
<dbReference type="Proteomes" id="UP000238220">
    <property type="component" value="Unassembled WGS sequence"/>
</dbReference>
<comment type="caution">
    <text evidence="8">The sequence shown here is derived from an EMBL/GenBank/DDBJ whole genome shotgun (WGS) entry which is preliminary data.</text>
</comment>
<dbReference type="Pfam" id="PF04972">
    <property type="entry name" value="BON"/>
    <property type="match status" value="1"/>
</dbReference>
<dbReference type="AlphaFoldDB" id="A0A2S5TEW0"/>
<comment type="subcellular location">
    <subcellularLocation>
        <location evidence="1">Periplasm</location>
    </subcellularLocation>
</comment>
<dbReference type="InterPro" id="IPR051686">
    <property type="entry name" value="Lipoprotein_DolP"/>
</dbReference>
<dbReference type="PROSITE" id="PS50914">
    <property type="entry name" value="BON"/>
    <property type="match status" value="1"/>
</dbReference>
<evidence type="ECO:0000259" key="7">
    <source>
        <dbReference type="PROSITE" id="PS50914"/>
    </source>
</evidence>
<evidence type="ECO:0000313" key="9">
    <source>
        <dbReference type="Proteomes" id="UP000238220"/>
    </source>
</evidence>
<reference evidence="8 9" key="1">
    <citation type="submission" date="2018-02" db="EMBL/GenBank/DDBJ databases">
        <title>Genome sequencing of Solimonas sp. HR-BB.</title>
        <authorList>
            <person name="Lee Y."/>
            <person name="Jeon C.O."/>
        </authorList>
    </citation>
    <scope>NUCLEOTIDE SEQUENCE [LARGE SCALE GENOMIC DNA]</scope>
    <source>
        <strain evidence="8 9">HR-BB</strain>
    </source>
</reference>
<keyword evidence="3" id="KW-0677">Repeat</keyword>
<dbReference type="PANTHER" id="PTHR34606:SF16">
    <property type="entry name" value="BON DOMAIN-CONTAINING PROTEIN"/>
    <property type="match status" value="1"/>
</dbReference>
<evidence type="ECO:0000256" key="6">
    <source>
        <dbReference type="SAM" id="SignalP"/>
    </source>
</evidence>
<evidence type="ECO:0000256" key="3">
    <source>
        <dbReference type="ARBA" id="ARBA00022737"/>
    </source>
</evidence>
<dbReference type="Gene3D" id="3.30.1340.30">
    <property type="match status" value="1"/>
</dbReference>
<evidence type="ECO:0000313" key="8">
    <source>
        <dbReference type="EMBL" id="PPE73514.1"/>
    </source>
</evidence>
<keyword evidence="4" id="KW-0574">Periplasm</keyword>
<evidence type="ECO:0000256" key="1">
    <source>
        <dbReference type="ARBA" id="ARBA00004418"/>
    </source>
</evidence>
<dbReference type="InterPro" id="IPR007055">
    <property type="entry name" value="BON_dom"/>
</dbReference>
<feature type="domain" description="BON" evidence="7">
    <location>
        <begin position="43"/>
        <end position="111"/>
    </location>
</feature>
<feature type="chain" id="PRO_5015403862" description="Osmotically-inducible protein Y" evidence="6">
    <location>
        <begin position="24"/>
        <end position="113"/>
    </location>
</feature>
<gene>
    <name evidence="8" type="ORF">C3942_11960</name>
</gene>
<dbReference type="OrthoDB" id="7360581at2"/>
<accession>A0A2S5TEW0</accession>
<sequence length="113" mass="11838">MKLKAAIVAATIGLTGLPLAAMAESNASSTAKEVKADTQRYASDASITGKVKAALIREKDLSAMDVNVETQNGTVQLSGFVDTKDQQDRAEKVAKSVTGVKDVKNDLRLKSGS</sequence>
<evidence type="ECO:0000256" key="4">
    <source>
        <dbReference type="ARBA" id="ARBA00022764"/>
    </source>
</evidence>
<keyword evidence="2 6" id="KW-0732">Signal</keyword>
<organism evidence="8 9">
    <name type="scientific">Solimonas fluminis</name>
    <dbReference type="NCBI Taxonomy" id="2086571"/>
    <lineage>
        <taxon>Bacteria</taxon>
        <taxon>Pseudomonadati</taxon>
        <taxon>Pseudomonadota</taxon>
        <taxon>Gammaproteobacteria</taxon>
        <taxon>Nevskiales</taxon>
        <taxon>Nevskiaceae</taxon>
        <taxon>Solimonas</taxon>
    </lineage>
</organism>
<dbReference type="RefSeq" id="WP_104230576.1">
    <property type="nucleotide sequence ID" value="NZ_PSNW01000006.1"/>
</dbReference>
<dbReference type="FunFam" id="3.30.1340.30:FF:000001">
    <property type="entry name" value="Molecular chaperone OsmY"/>
    <property type="match status" value="1"/>
</dbReference>
<proteinExistence type="predicted"/>
<protein>
    <recommendedName>
        <fullName evidence="5">Osmotically-inducible protein Y</fullName>
    </recommendedName>
</protein>
<dbReference type="GO" id="GO:0042597">
    <property type="term" value="C:periplasmic space"/>
    <property type="evidence" value="ECO:0007669"/>
    <property type="project" value="UniProtKB-SubCell"/>
</dbReference>
<dbReference type="PANTHER" id="PTHR34606">
    <property type="entry name" value="BON DOMAIN-CONTAINING PROTEIN"/>
    <property type="match status" value="1"/>
</dbReference>
<evidence type="ECO:0000256" key="2">
    <source>
        <dbReference type="ARBA" id="ARBA00022729"/>
    </source>
</evidence>
<dbReference type="SMART" id="SM00749">
    <property type="entry name" value="BON"/>
    <property type="match status" value="1"/>
</dbReference>
<feature type="signal peptide" evidence="6">
    <location>
        <begin position="1"/>
        <end position="23"/>
    </location>
</feature>
<dbReference type="EMBL" id="PSNW01000006">
    <property type="protein sequence ID" value="PPE73514.1"/>
    <property type="molecule type" value="Genomic_DNA"/>
</dbReference>
<name>A0A2S5TEW0_9GAMM</name>
<dbReference type="InterPro" id="IPR014004">
    <property type="entry name" value="Transpt-assoc_nodulatn_dom_bac"/>
</dbReference>
<keyword evidence="9" id="KW-1185">Reference proteome</keyword>